<evidence type="ECO:0000313" key="2">
    <source>
        <dbReference type="Proteomes" id="UP000322144"/>
    </source>
</evidence>
<dbReference type="RefSeq" id="YP_010661073.1">
    <property type="nucleotide sequence ID" value="NC_070882.1"/>
</dbReference>
<dbReference type="EMBL" id="MN103543">
    <property type="protein sequence ID" value="QEM42062.1"/>
    <property type="molecule type" value="Genomic_DNA"/>
</dbReference>
<keyword evidence="2" id="KW-1185">Reference proteome</keyword>
<proteinExistence type="predicted"/>
<dbReference type="GeneID" id="77937083"/>
<sequence>MQQVTTSKQKYIINTILDQKWRERKDVVTDKAKGKKK</sequence>
<accession>A0A5C1K833</accession>
<name>A0A5C1K833_9CAUD</name>
<evidence type="ECO:0000313" key="1">
    <source>
        <dbReference type="EMBL" id="QEM42062.1"/>
    </source>
</evidence>
<organism evidence="1 2">
    <name type="scientific">Pseudomonas phage vB_PaeM_PS119XW</name>
    <dbReference type="NCBI Taxonomy" id="2601632"/>
    <lineage>
        <taxon>Viruses</taxon>
        <taxon>Duplodnaviria</taxon>
        <taxon>Heunggongvirae</taxon>
        <taxon>Uroviricota</taxon>
        <taxon>Caudoviricetes</taxon>
        <taxon>Chimalliviridae</taxon>
        <taxon>Pawinskivirus</taxon>
        <taxon>Pawinskivirus PS119XW</taxon>
    </lineage>
</organism>
<reference evidence="1 2" key="1">
    <citation type="submission" date="2019-06" db="EMBL/GenBank/DDBJ databases">
        <title>A distant relative of Phikzvirus genus phages from a therapeutic phage collection.</title>
        <authorList>
            <person name="Hejnowicz M.S."/>
            <person name="Dabrowski K."/>
            <person name="Gawor J."/>
            <person name="Weber-Dabrowska B."/>
            <person name="Gromadka R."/>
            <person name="Lobocka M.B."/>
        </authorList>
    </citation>
    <scope>NUCLEOTIDE SEQUENCE [LARGE SCALE GENOMIC DNA]</scope>
</reference>
<protein>
    <submittedName>
        <fullName evidence="1">Uncharacterized protein</fullName>
    </submittedName>
</protein>
<dbReference type="KEGG" id="vg:77937083"/>
<dbReference type="Proteomes" id="UP000322144">
    <property type="component" value="Segment"/>
</dbReference>